<keyword evidence="2" id="KW-0418">Kinase</keyword>
<dbReference type="EMBL" id="BMKX01000005">
    <property type="protein sequence ID" value="GGJ63627.1"/>
    <property type="molecule type" value="Genomic_DNA"/>
</dbReference>
<dbReference type="Gene3D" id="3.40.430.10">
    <property type="entry name" value="Dihydrofolate Reductase, subunit A"/>
    <property type="match status" value="1"/>
</dbReference>
<dbReference type="GO" id="GO:0016301">
    <property type="term" value="F:kinase activity"/>
    <property type="evidence" value="ECO:0007669"/>
    <property type="project" value="UniProtKB-KW"/>
</dbReference>
<proteinExistence type="predicted"/>
<dbReference type="PANTHER" id="PTHR38011">
    <property type="entry name" value="DIHYDROFOLATE REDUCTASE FAMILY PROTEIN (AFU_ORTHOLOGUE AFUA_8G06820)"/>
    <property type="match status" value="1"/>
</dbReference>
<keyword evidence="2" id="KW-0808">Transferase</keyword>
<keyword evidence="3" id="KW-1185">Reference proteome</keyword>
<dbReference type="SUPFAM" id="SSF53597">
    <property type="entry name" value="Dihydrofolate reductase-like"/>
    <property type="match status" value="1"/>
</dbReference>
<dbReference type="RefSeq" id="WP_308422418.1">
    <property type="nucleotide sequence ID" value="NZ_BMKX01000005.1"/>
</dbReference>
<sequence length="201" mass="22206">MDFIHYWAEPKMPRKLVYYVAVSLDGYIAAPNGDPSAFPVEGDHMHVVLGEYTDAVPSHVQQALGLAAPHTIFDTVIMGWNTYNPEISGGIDNPYAHLHQIVASRNARTVPENVELTHDPLARIRELKQESGLDIYLCGGGALAGELLPEIDRLVLKRNPLVFGSGIALFGQASYQPFPFSHTRTRNFESGVSITEYERSS</sequence>
<evidence type="ECO:0000313" key="3">
    <source>
        <dbReference type="Proteomes" id="UP000606115"/>
    </source>
</evidence>
<evidence type="ECO:0000313" key="2">
    <source>
        <dbReference type="EMBL" id="GGJ63627.1"/>
    </source>
</evidence>
<accession>A0ABQ2DME1</accession>
<dbReference type="InterPro" id="IPR002734">
    <property type="entry name" value="RibDG_C"/>
</dbReference>
<organism evidence="2 3">
    <name type="scientific">Glutamicibacter ardleyensis</name>
    <dbReference type="NCBI Taxonomy" id="225894"/>
    <lineage>
        <taxon>Bacteria</taxon>
        <taxon>Bacillati</taxon>
        <taxon>Actinomycetota</taxon>
        <taxon>Actinomycetes</taxon>
        <taxon>Micrococcales</taxon>
        <taxon>Micrococcaceae</taxon>
        <taxon>Glutamicibacter</taxon>
    </lineage>
</organism>
<name>A0ABQ2DME1_9MICC</name>
<dbReference type="InterPro" id="IPR024072">
    <property type="entry name" value="DHFR-like_dom_sf"/>
</dbReference>
<evidence type="ECO:0000259" key="1">
    <source>
        <dbReference type="Pfam" id="PF01872"/>
    </source>
</evidence>
<dbReference type="InterPro" id="IPR050765">
    <property type="entry name" value="Riboflavin_Biosynth_HTPR"/>
</dbReference>
<dbReference type="Proteomes" id="UP000606115">
    <property type="component" value="Unassembled WGS sequence"/>
</dbReference>
<protein>
    <submittedName>
        <fullName evidence="2">Diacylglycerol kinase</fullName>
    </submittedName>
</protein>
<reference evidence="3" key="1">
    <citation type="journal article" date="2019" name="Int. J. Syst. Evol. Microbiol.">
        <title>The Global Catalogue of Microorganisms (GCM) 10K type strain sequencing project: providing services to taxonomists for standard genome sequencing and annotation.</title>
        <authorList>
            <consortium name="The Broad Institute Genomics Platform"/>
            <consortium name="The Broad Institute Genome Sequencing Center for Infectious Disease"/>
            <person name="Wu L."/>
            <person name="Ma J."/>
        </authorList>
    </citation>
    <scope>NUCLEOTIDE SEQUENCE [LARGE SCALE GENOMIC DNA]</scope>
    <source>
        <strain evidence="3">CGMCC 1.3685</strain>
    </source>
</reference>
<dbReference type="GeneID" id="303304679"/>
<dbReference type="Pfam" id="PF01872">
    <property type="entry name" value="RibD_C"/>
    <property type="match status" value="1"/>
</dbReference>
<gene>
    <name evidence="2" type="ORF">GCM10007173_23200</name>
</gene>
<comment type="caution">
    <text evidence="2">The sequence shown here is derived from an EMBL/GenBank/DDBJ whole genome shotgun (WGS) entry which is preliminary data.</text>
</comment>
<dbReference type="PANTHER" id="PTHR38011:SF11">
    <property type="entry name" value="2,5-DIAMINO-6-RIBOSYLAMINO-4(3H)-PYRIMIDINONE 5'-PHOSPHATE REDUCTASE"/>
    <property type="match status" value="1"/>
</dbReference>
<feature type="domain" description="Bacterial bifunctional deaminase-reductase C-terminal" evidence="1">
    <location>
        <begin position="15"/>
        <end position="178"/>
    </location>
</feature>